<dbReference type="RefSeq" id="WP_170163771.1">
    <property type="nucleotide sequence ID" value="NZ_REFR01000011.1"/>
</dbReference>
<dbReference type="InParanoid" id="A0A3M0CE70"/>
<keyword evidence="3" id="KW-1185">Reference proteome</keyword>
<dbReference type="Proteomes" id="UP000271227">
    <property type="component" value="Unassembled WGS sequence"/>
</dbReference>
<proteinExistence type="predicted"/>
<sequence length="117" mass="12250">MTAPSAPEPSTPGPSTPDPGAFAATTFGQALRCPVTVRRALKVSGVVGTLLVLINQGDLLLAGMAPPLWKILLTYLVPYSVSSYSTAVFMVEIGRQTGQDVKTGHRPAVIEDRETGA</sequence>
<reference evidence="2 3" key="1">
    <citation type="submission" date="2018-10" db="EMBL/GenBank/DDBJ databases">
        <title>Genomic Encyclopedia of Archaeal and Bacterial Type Strains, Phase II (KMG-II): from individual species to whole genera.</title>
        <authorList>
            <person name="Goeker M."/>
        </authorList>
    </citation>
    <scope>NUCLEOTIDE SEQUENCE [LARGE SCALE GENOMIC DNA]</scope>
    <source>
        <strain evidence="2 3">DSM 25217</strain>
    </source>
</reference>
<evidence type="ECO:0000313" key="2">
    <source>
        <dbReference type="EMBL" id="RMB08114.1"/>
    </source>
</evidence>
<evidence type="ECO:0000313" key="3">
    <source>
        <dbReference type="Proteomes" id="UP000271227"/>
    </source>
</evidence>
<comment type="caution">
    <text evidence="2">The sequence shown here is derived from an EMBL/GenBank/DDBJ whole genome shotgun (WGS) entry which is preliminary data.</text>
</comment>
<protein>
    <submittedName>
        <fullName evidence="2">Uncharacterized protein</fullName>
    </submittedName>
</protein>
<name>A0A3M0CE70_9PROT</name>
<dbReference type="NCBIfam" id="NF038050">
    <property type="entry name" value="NrtS"/>
    <property type="match status" value="1"/>
</dbReference>
<feature type="compositionally biased region" description="Pro residues" evidence="1">
    <location>
        <begin position="1"/>
        <end position="17"/>
    </location>
</feature>
<dbReference type="EMBL" id="REFR01000011">
    <property type="protein sequence ID" value="RMB08114.1"/>
    <property type="molecule type" value="Genomic_DNA"/>
</dbReference>
<feature type="region of interest" description="Disordered" evidence="1">
    <location>
        <begin position="1"/>
        <end position="21"/>
    </location>
</feature>
<evidence type="ECO:0000256" key="1">
    <source>
        <dbReference type="SAM" id="MobiDB-lite"/>
    </source>
</evidence>
<accession>A0A3M0CE70</accession>
<organism evidence="2 3">
    <name type="scientific">Eilatimonas milleporae</name>
    <dbReference type="NCBI Taxonomy" id="911205"/>
    <lineage>
        <taxon>Bacteria</taxon>
        <taxon>Pseudomonadati</taxon>
        <taxon>Pseudomonadota</taxon>
        <taxon>Alphaproteobacteria</taxon>
        <taxon>Kordiimonadales</taxon>
        <taxon>Kordiimonadaceae</taxon>
        <taxon>Eilatimonas</taxon>
    </lineage>
</organism>
<dbReference type="AlphaFoldDB" id="A0A3M0CE70"/>
<dbReference type="InterPro" id="IPR047700">
    <property type="entry name" value="NrtS-like"/>
</dbReference>
<gene>
    <name evidence="2" type="ORF">BXY39_2210</name>
</gene>